<protein>
    <recommendedName>
        <fullName evidence="3">HNH endonuclease</fullName>
    </recommendedName>
</protein>
<dbReference type="Proteomes" id="UP001250932">
    <property type="component" value="Unassembled WGS sequence"/>
</dbReference>
<reference evidence="1 2" key="1">
    <citation type="journal article" date="2023" name="ISME J.">
        <title>Cultivation and genomic characterization of novel and ubiquitous marine nitrite-oxidizing bacteria from the Nitrospirales.</title>
        <authorList>
            <person name="Mueller A.J."/>
            <person name="Daebeler A."/>
            <person name="Herbold C.W."/>
            <person name="Kirkegaard R.H."/>
            <person name="Daims H."/>
        </authorList>
    </citation>
    <scope>NUCLEOTIDE SEQUENCE [LARGE SCALE GENOMIC DNA]</scope>
    <source>
        <strain evidence="1 2">EB</strain>
    </source>
</reference>
<sequence length="159" mass="17740">MPREGVTRTVRQGTLFIGDRPVGQVVISLDPASGPDRMGRVRIPVPRISWGTVIGRVVREHRPPHRPIARLYSGNADLSNLLALSQMAMGVPEDHVRGDVADGWFKVRETYARWVRECGIAIEYDMVKPFAPEADDEDLAPSHVMTRHAMAFCGRVEDV</sequence>
<evidence type="ECO:0000313" key="1">
    <source>
        <dbReference type="EMBL" id="MDT7040851.1"/>
    </source>
</evidence>
<dbReference type="EMBL" id="JAQOUE010000001">
    <property type="protein sequence ID" value="MDT7040851.1"/>
    <property type="molecule type" value="Genomic_DNA"/>
</dbReference>
<organism evidence="1 2">
    <name type="scientific">Candidatus Nitronereus thalassa</name>
    <dbReference type="NCBI Taxonomy" id="3020898"/>
    <lineage>
        <taxon>Bacteria</taxon>
        <taxon>Pseudomonadati</taxon>
        <taxon>Nitrospirota</taxon>
        <taxon>Nitrospiria</taxon>
        <taxon>Nitrospirales</taxon>
        <taxon>Nitrospiraceae</taxon>
        <taxon>Candidatus Nitronereus</taxon>
    </lineage>
</organism>
<comment type="caution">
    <text evidence="1">The sequence shown here is derived from an EMBL/GenBank/DDBJ whole genome shotgun (WGS) entry which is preliminary data.</text>
</comment>
<proteinExistence type="predicted"/>
<gene>
    <name evidence="1" type="ORF">PPG34_00730</name>
</gene>
<accession>A0ABU3K383</accession>
<dbReference type="RefSeq" id="WP_313831210.1">
    <property type="nucleotide sequence ID" value="NZ_JAQOUE010000001.1"/>
</dbReference>
<evidence type="ECO:0008006" key="3">
    <source>
        <dbReference type="Google" id="ProtNLM"/>
    </source>
</evidence>
<name>A0ABU3K383_9BACT</name>
<evidence type="ECO:0000313" key="2">
    <source>
        <dbReference type="Proteomes" id="UP001250932"/>
    </source>
</evidence>
<keyword evidence="2" id="KW-1185">Reference proteome</keyword>